<sequence length="530" mass="56033">MPFNQGHALVIGVGSYQHATALNVPQTAEDAALVAGILRDPLLCGYPAAQVTVLCEAEATRERILAELKRLATTVRQEDTLFLFYSGHGMKGKEQEQEKESYYLTTYDTQVVANAVVAGTGVREKELLEHIKAIGARRALLVFNACHAGALAPASLGEPTAEQPAALGEMLPETLTTALLSAGEGRSIITACREQQRSWFSRAESTTLFAQAVAAGLQGEGIEPRHGYIDLFGFYDWLHERVSGAVRRRWGEVQEPELTISKAVGVMALALYRGTAPSGELGPNDRPRTLGGVVREVDLAESERIYQQIVSGQGNVVAGRDVHQQNVSGQGHVVAGGDMTYDAHQDVRIDARNAPGFIYKPTGSVTQHYGDKISVGGISGGSGIAIGRGAKAEVRHVNMGGGEYAEGDIDKREGIFGGEFAGPTVGVLKGGTFQAGSGATPPPTTSGVTLSQALDEVRSAVAQAHEQHLTILAEDLDAIASSLETALNAEKVGDTKRRGEKLGRARNDLQALAQQQPGLSELAALVAGVT</sequence>
<comment type="caution">
    <text evidence="2">The sequence shown here is derived from an EMBL/GenBank/DDBJ whole genome shotgun (WGS) entry which is preliminary data.</text>
</comment>
<dbReference type="Gene3D" id="3.40.50.1460">
    <property type="match status" value="1"/>
</dbReference>
<organism evidence="2 3">
    <name type="scientific">Candidatus Chloroploca mongolica</name>
    <dbReference type="NCBI Taxonomy" id="2528176"/>
    <lineage>
        <taxon>Bacteria</taxon>
        <taxon>Bacillati</taxon>
        <taxon>Chloroflexota</taxon>
        <taxon>Chloroflexia</taxon>
        <taxon>Chloroflexales</taxon>
        <taxon>Chloroflexineae</taxon>
        <taxon>Oscillochloridaceae</taxon>
        <taxon>Candidatus Chloroploca</taxon>
    </lineage>
</organism>
<keyword evidence="3" id="KW-1185">Reference proteome</keyword>
<dbReference type="RefSeq" id="WP_135482136.1">
    <property type="nucleotide sequence ID" value="NZ_SIJK02000112.1"/>
</dbReference>
<dbReference type="Pfam" id="PF00656">
    <property type="entry name" value="Peptidase_C14"/>
    <property type="match status" value="1"/>
</dbReference>
<evidence type="ECO:0000313" key="2">
    <source>
        <dbReference type="EMBL" id="MBP1468909.1"/>
    </source>
</evidence>
<proteinExistence type="predicted"/>
<protein>
    <submittedName>
        <fullName evidence="2">Caspase family protein</fullName>
    </submittedName>
</protein>
<name>A0ABS4DHJ1_9CHLR</name>
<accession>A0ABS4DHJ1</accession>
<dbReference type="InterPro" id="IPR011600">
    <property type="entry name" value="Pept_C14_caspase"/>
</dbReference>
<dbReference type="Proteomes" id="UP001193081">
    <property type="component" value="Unassembled WGS sequence"/>
</dbReference>
<dbReference type="InterPro" id="IPR029030">
    <property type="entry name" value="Caspase-like_dom_sf"/>
</dbReference>
<feature type="domain" description="Peptidase C14 caspase" evidence="1">
    <location>
        <begin position="6"/>
        <end position="221"/>
    </location>
</feature>
<evidence type="ECO:0000313" key="3">
    <source>
        <dbReference type="Proteomes" id="UP001193081"/>
    </source>
</evidence>
<dbReference type="SUPFAM" id="SSF52129">
    <property type="entry name" value="Caspase-like"/>
    <property type="match status" value="1"/>
</dbReference>
<gene>
    <name evidence="2" type="ORF">EYB53_024585</name>
</gene>
<reference evidence="2 3" key="1">
    <citation type="submission" date="2021-03" db="EMBL/GenBank/DDBJ databases">
        <authorList>
            <person name="Grouzdev D.S."/>
        </authorList>
    </citation>
    <scope>NUCLEOTIDE SEQUENCE [LARGE SCALE GENOMIC DNA]</scope>
    <source>
        <strain evidence="2 3">M50-1</strain>
    </source>
</reference>
<dbReference type="EMBL" id="SIJK02000112">
    <property type="protein sequence ID" value="MBP1468909.1"/>
    <property type="molecule type" value="Genomic_DNA"/>
</dbReference>
<evidence type="ECO:0000259" key="1">
    <source>
        <dbReference type="Pfam" id="PF00656"/>
    </source>
</evidence>